<dbReference type="RefSeq" id="WP_317635800.1">
    <property type="nucleotide sequence ID" value="NZ_AP026802.1"/>
</dbReference>
<dbReference type="InterPro" id="IPR036412">
    <property type="entry name" value="HAD-like_sf"/>
</dbReference>
<dbReference type="EMBL" id="AP026802">
    <property type="protein sequence ID" value="BDR57869.1"/>
    <property type="molecule type" value="Genomic_DNA"/>
</dbReference>
<dbReference type="SFLD" id="SFLDS00003">
    <property type="entry name" value="Haloacid_Dehalogenase"/>
    <property type="match status" value="1"/>
</dbReference>
<dbReference type="GO" id="GO:0016791">
    <property type="term" value="F:phosphatase activity"/>
    <property type="evidence" value="ECO:0007669"/>
    <property type="project" value="TreeGrafter"/>
</dbReference>
<dbReference type="SFLD" id="SFLDG01140">
    <property type="entry name" value="C2.B:_Phosphomannomutase_and_P"/>
    <property type="match status" value="1"/>
</dbReference>
<dbReference type="Gene3D" id="3.30.1240.10">
    <property type="match status" value="1"/>
</dbReference>
<dbReference type="InterPro" id="IPR000150">
    <property type="entry name" value="Cof"/>
</dbReference>
<dbReference type="SUPFAM" id="SSF56784">
    <property type="entry name" value="HAD-like"/>
    <property type="match status" value="1"/>
</dbReference>
<evidence type="ECO:0000313" key="1">
    <source>
        <dbReference type="EMBL" id="BDR57869.1"/>
    </source>
</evidence>
<evidence type="ECO:0000313" key="2">
    <source>
        <dbReference type="Proteomes" id="UP001321861"/>
    </source>
</evidence>
<dbReference type="PANTHER" id="PTHR10000:SF53">
    <property type="entry name" value="5-AMINO-6-(5-PHOSPHO-D-RIBITYLAMINO)URACIL PHOSPHATASE YBJI-RELATED"/>
    <property type="match status" value="1"/>
</dbReference>
<dbReference type="PANTHER" id="PTHR10000">
    <property type="entry name" value="PHOSPHOSERINE PHOSPHATASE"/>
    <property type="match status" value="1"/>
</dbReference>
<dbReference type="Proteomes" id="UP001321861">
    <property type="component" value="Chromosome"/>
</dbReference>
<dbReference type="Pfam" id="PF08282">
    <property type="entry name" value="Hydrolase_3"/>
    <property type="match status" value="1"/>
</dbReference>
<protein>
    <submittedName>
        <fullName evidence="1">Sugar phosphatase SupH</fullName>
    </submittedName>
</protein>
<dbReference type="InterPro" id="IPR006379">
    <property type="entry name" value="HAD-SF_hydro_IIB"/>
</dbReference>
<dbReference type="GO" id="GO:0000287">
    <property type="term" value="F:magnesium ion binding"/>
    <property type="evidence" value="ECO:0007669"/>
    <property type="project" value="TreeGrafter"/>
</dbReference>
<name>A0AAU9CV43_9LACO</name>
<sequence length="260" mass="29021">MTVSLIAVDMDGTFLDDNKEYDRQYFAELFQRMQDQNVEFVVASGNQYAQLANFFAPYREKITFVSENGGNIWLHQEPIYHARISNAVQNKALNAIKQLNPDFVIACGFKSAYVLDTITDEQFKVASSYFPQIEKVESLENLNDDIIKYSVEVKEKSTFKNDFDGELIAVPTGGSGIDLILPGVHKAAGIKKVQERLNIPTEEVAAFGDNGNDREMLAHAHYSFAMENAIPEVKKIASAVIGNNNDKAVLKTIERLLAST</sequence>
<keyword evidence="2" id="KW-1185">Reference proteome</keyword>
<dbReference type="InterPro" id="IPR023214">
    <property type="entry name" value="HAD_sf"/>
</dbReference>
<organism evidence="1 2">
    <name type="scientific">Xylocopilactobacillus apicola</name>
    <dbReference type="NCBI Taxonomy" id="2932184"/>
    <lineage>
        <taxon>Bacteria</taxon>
        <taxon>Bacillati</taxon>
        <taxon>Bacillota</taxon>
        <taxon>Bacilli</taxon>
        <taxon>Lactobacillales</taxon>
        <taxon>Lactobacillaceae</taxon>
        <taxon>Xylocopilactobacillus</taxon>
    </lineage>
</organism>
<reference evidence="1 2" key="1">
    <citation type="journal article" date="2023" name="Microbiol. Spectr.">
        <title>Symbiosis of Carpenter Bees with Uncharacterized Lactic Acid Bacteria Showing NAD Auxotrophy.</title>
        <authorList>
            <person name="Kawasaki S."/>
            <person name="Ozawa K."/>
            <person name="Mori T."/>
            <person name="Yamamoto A."/>
            <person name="Ito M."/>
            <person name="Ohkuma M."/>
            <person name="Sakamoto M."/>
            <person name="Matsutani M."/>
        </authorList>
    </citation>
    <scope>NUCLEOTIDE SEQUENCE [LARGE SCALE GENOMIC DNA]</scope>
    <source>
        <strain evidence="1 2">XA3</strain>
    </source>
</reference>
<dbReference type="AlphaFoldDB" id="A0AAU9CV43"/>
<dbReference type="PROSITE" id="PS01229">
    <property type="entry name" value="COF_2"/>
    <property type="match status" value="1"/>
</dbReference>
<gene>
    <name evidence="1" type="ORF">XA3_03100</name>
</gene>
<dbReference type="KEGG" id="xap:XA3_03100"/>
<proteinExistence type="predicted"/>
<dbReference type="NCBIfam" id="TIGR01484">
    <property type="entry name" value="HAD-SF-IIB"/>
    <property type="match status" value="1"/>
</dbReference>
<dbReference type="NCBIfam" id="TIGR00099">
    <property type="entry name" value="Cof-subfamily"/>
    <property type="match status" value="1"/>
</dbReference>
<dbReference type="GO" id="GO:0005829">
    <property type="term" value="C:cytosol"/>
    <property type="evidence" value="ECO:0007669"/>
    <property type="project" value="TreeGrafter"/>
</dbReference>
<accession>A0AAU9CV43</accession>
<dbReference type="CDD" id="cd07518">
    <property type="entry name" value="HAD_YbiV-Like"/>
    <property type="match status" value="1"/>
</dbReference>
<dbReference type="Gene3D" id="3.40.50.1000">
    <property type="entry name" value="HAD superfamily/HAD-like"/>
    <property type="match status" value="1"/>
</dbReference>